<dbReference type="RefSeq" id="WP_183927663.1">
    <property type="nucleotide sequence ID" value="NZ_JACIGM010000011.1"/>
</dbReference>
<organism evidence="1 2">
    <name type="scientific">Rhizobium mongolense</name>
    <dbReference type="NCBI Taxonomy" id="57676"/>
    <lineage>
        <taxon>Bacteria</taxon>
        <taxon>Pseudomonadati</taxon>
        <taxon>Pseudomonadota</taxon>
        <taxon>Alphaproteobacteria</taxon>
        <taxon>Hyphomicrobiales</taxon>
        <taxon>Rhizobiaceae</taxon>
        <taxon>Rhizobium/Agrobacterium group</taxon>
        <taxon>Rhizobium</taxon>
    </lineage>
</organism>
<comment type="caution">
    <text evidence="1">The sequence shown here is derived from an EMBL/GenBank/DDBJ whole genome shotgun (WGS) entry which is preliminary data.</text>
</comment>
<dbReference type="AlphaFoldDB" id="A0A7W6WGT5"/>
<reference evidence="1 2" key="1">
    <citation type="submission" date="2020-08" db="EMBL/GenBank/DDBJ databases">
        <title>Genomic Encyclopedia of Type Strains, Phase IV (KMG-V): Genome sequencing to study the core and pangenomes of soil and plant-associated prokaryotes.</title>
        <authorList>
            <person name="Whitman W."/>
        </authorList>
    </citation>
    <scope>NUCLEOTIDE SEQUENCE [LARGE SCALE GENOMIC DNA]</scope>
    <source>
        <strain evidence="1 2">SEMIA 402</strain>
    </source>
</reference>
<name>A0A7W6WGT5_9HYPH</name>
<dbReference type="EMBL" id="JACIGM010000011">
    <property type="protein sequence ID" value="MBB4277028.1"/>
    <property type="molecule type" value="Genomic_DNA"/>
</dbReference>
<sequence>MAHIRKQIRAAVAEMLKGSALCGNKVFPSRSRPLARGETAVAFVFTPDEASQDVSTDGIQERPIRVRIDIVAKGDDVTMADRLDDDFAVYAEEKFAADPLLGGLANASEYRGMNHVTNTEGEKTFHVMSLTFQVTVFTRNSDPETAL</sequence>
<evidence type="ECO:0000313" key="1">
    <source>
        <dbReference type="EMBL" id="MBB4277028.1"/>
    </source>
</evidence>
<protein>
    <submittedName>
        <fullName evidence="1">Uncharacterized protein</fullName>
    </submittedName>
</protein>
<proteinExistence type="predicted"/>
<dbReference type="InterPro" id="IPR038512">
    <property type="entry name" value="GpU-like_sf"/>
</dbReference>
<dbReference type="Gene3D" id="3.30.70.1700">
    <property type="entry name" value="Phage minor tail protein U"/>
    <property type="match status" value="1"/>
</dbReference>
<accession>A0A7W6WGT5</accession>
<dbReference type="Proteomes" id="UP000533641">
    <property type="component" value="Unassembled WGS sequence"/>
</dbReference>
<gene>
    <name evidence="1" type="ORF">GGE12_004826</name>
</gene>
<evidence type="ECO:0000313" key="2">
    <source>
        <dbReference type="Proteomes" id="UP000533641"/>
    </source>
</evidence>